<dbReference type="GO" id="GO:0006952">
    <property type="term" value="P:defense response"/>
    <property type="evidence" value="ECO:0007669"/>
    <property type="project" value="UniProtKB-KW"/>
</dbReference>
<gene>
    <name evidence="6" type="ORF">SAY87_006389</name>
</gene>
<dbReference type="EMBL" id="JAXIOK010000013">
    <property type="protein sequence ID" value="KAK4756262.1"/>
    <property type="molecule type" value="Genomic_DNA"/>
</dbReference>
<evidence type="ECO:0000259" key="5">
    <source>
        <dbReference type="Pfam" id="PF23598"/>
    </source>
</evidence>
<evidence type="ECO:0000313" key="6">
    <source>
        <dbReference type="EMBL" id="KAK4756262.1"/>
    </source>
</evidence>
<reference evidence="6 7" key="1">
    <citation type="journal article" date="2023" name="Hortic Res">
        <title>Pangenome of water caltrop reveals structural variations and asymmetric subgenome divergence after allopolyploidization.</title>
        <authorList>
            <person name="Zhang X."/>
            <person name="Chen Y."/>
            <person name="Wang L."/>
            <person name="Yuan Y."/>
            <person name="Fang M."/>
            <person name="Shi L."/>
            <person name="Lu R."/>
            <person name="Comes H.P."/>
            <person name="Ma Y."/>
            <person name="Chen Y."/>
            <person name="Huang G."/>
            <person name="Zhou Y."/>
            <person name="Zheng Z."/>
            <person name="Qiu Y."/>
        </authorList>
    </citation>
    <scope>NUCLEOTIDE SEQUENCE [LARGE SCALE GENOMIC DNA]</scope>
    <source>
        <tissue evidence="6">Roots</tissue>
    </source>
</reference>
<accession>A0AAN7K0M4</accession>
<feature type="domain" description="NB-ARC" evidence="3">
    <location>
        <begin position="95"/>
        <end position="262"/>
    </location>
</feature>
<dbReference type="InterPro" id="IPR055414">
    <property type="entry name" value="LRR_R13L4/SHOC2-like"/>
</dbReference>
<keyword evidence="7" id="KW-1185">Reference proteome</keyword>
<dbReference type="InterPro" id="IPR058922">
    <property type="entry name" value="WHD_DRP"/>
</dbReference>
<evidence type="ECO:0000259" key="3">
    <source>
        <dbReference type="Pfam" id="PF00931"/>
    </source>
</evidence>
<evidence type="ECO:0000313" key="7">
    <source>
        <dbReference type="Proteomes" id="UP001345219"/>
    </source>
</evidence>
<dbReference type="Pfam" id="PF23559">
    <property type="entry name" value="WHD_DRP"/>
    <property type="match status" value="1"/>
</dbReference>
<evidence type="ECO:0000256" key="1">
    <source>
        <dbReference type="ARBA" id="ARBA00022737"/>
    </source>
</evidence>
<dbReference type="Pfam" id="PF23598">
    <property type="entry name" value="LRR_14"/>
    <property type="match status" value="1"/>
</dbReference>
<comment type="caution">
    <text evidence="6">The sequence shown here is derived from an EMBL/GenBank/DDBJ whole genome shotgun (WGS) entry which is preliminary data.</text>
</comment>
<dbReference type="InterPro" id="IPR032675">
    <property type="entry name" value="LRR_dom_sf"/>
</dbReference>
<evidence type="ECO:0000259" key="4">
    <source>
        <dbReference type="Pfam" id="PF23559"/>
    </source>
</evidence>
<name>A0AAN7K0M4_9MYRT</name>
<dbReference type="InterPro" id="IPR042197">
    <property type="entry name" value="Apaf_helical"/>
</dbReference>
<evidence type="ECO:0000256" key="2">
    <source>
        <dbReference type="ARBA" id="ARBA00022821"/>
    </source>
</evidence>
<dbReference type="PANTHER" id="PTHR36766">
    <property type="entry name" value="PLANT BROAD-SPECTRUM MILDEW RESISTANCE PROTEIN RPW8"/>
    <property type="match status" value="1"/>
</dbReference>
<dbReference type="Gene3D" id="1.10.10.10">
    <property type="entry name" value="Winged helix-like DNA-binding domain superfamily/Winged helix DNA-binding domain"/>
    <property type="match status" value="1"/>
</dbReference>
<proteinExistence type="predicted"/>
<evidence type="ECO:0008006" key="8">
    <source>
        <dbReference type="Google" id="ProtNLM"/>
    </source>
</evidence>
<dbReference type="Gene3D" id="3.40.50.300">
    <property type="entry name" value="P-loop containing nucleotide triphosphate hydrolases"/>
    <property type="match status" value="1"/>
</dbReference>
<sequence length="807" mass="93208">MRGGCNNRMMKEVRIFFSSSNRVLYNFKMAHRVKSIRETLDVINKERQEYNLGQDNTGNAAQDGRRYDMLKKKAIRFDDDPYFLQSNLIGRGRDMKKICDRLLDNSISDENVSVVPIVGIGGLGKTSLAKLIYDDEKVKKYYGIRFWVCVSDNFDERIIMRKILQQYDGSGKPEDCIIDKLPKNIEGKKYLLVLDDVWNKNQTRWLNLMKFLRNSAKGSKILVTTRDEDVARTMTRDESYKLKGLSKEKSLSLLMKMAYKKEGEWKNQRLEEIGTEIANKCCGVPLAIMTIARLLCSKDTDKDWEVFNSREFANIKQEAGDILPTLKLSYDILPSQLKQCFTYCRLFPKDYEFKPIDLIDLWMAQGFLKSPYNRSMEDVGRDYFMELVWGSFFQDIEKDVYGNVIMCKMHDLMHDLAQKEAGSNFALVDNSNTATYCHGEVLHVSIYKDEVSKWVGEAHSRARSLLCFEAVKEDLIKDISKNFRNTRVLWLPKGVHPKEVPKEIGKLNHLRSLNLSFSTFESLPPSISKLYNLETLNLEQCWYLIELPRGITELVRLRHLNIKWCRKLTHMPMGIGKLTNLEMLSDFIVGEKGKDDADGLDELSKLKGLTNDLKLSHLERLGKGTNGSFPIKSLNLQSLELHWDWDAKEDKQVPTHSEEEKEAILDRLQPHSNLKGLIIRGYMGCTFSSWVFQLHELVVLEIWDCKYCTYLSPIHQLPFLKSLYLLRLSGLEYIEDGYMSSTFFPSLQEIKMYGLPNFKGWVNLQGNDSQGKEIPEEGDDFLLPIFPTVITVIRLIPITKSHIGGLM</sequence>
<dbReference type="PRINTS" id="PR00364">
    <property type="entry name" value="DISEASERSIST"/>
</dbReference>
<keyword evidence="2" id="KW-0611">Plant defense</keyword>
<keyword evidence="1" id="KW-0677">Repeat</keyword>
<dbReference type="InterPro" id="IPR002182">
    <property type="entry name" value="NB-ARC"/>
</dbReference>
<dbReference type="FunFam" id="1.10.10.10:FF:000322">
    <property type="entry name" value="Probable disease resistance protein At1g63360"/>
    <property type="match status" value="1"/>
</dbReference>
<dbReference type="Gene3D" id="1.10.8.430">
    <property type="entry name" value="Helical domain of apoptotic protease-activating factors"/>
    <property type="match status" value="1"/>
</dbReference>
<organism evidence="6 7">
    <name type="scientific">Trapa incisa</name>
    <dbReference type="NCBI Taxonomy" id="236973"/>
    <lineage>
        <taxon>Eukaryota</taxon>
        <taxon>Viridiplantae</taxon>
        <taxon>Streptophyta</taxon>
        <taxon>Embryophyta</taxon>
        <taxon>Tracheophyta</taxon>
        <taxon>Spermatophyta</taxon>
        <taxon>Magnoliopsida</taxon>
        <taxon>eudicotyledons</taxon>
        <taxon>Gunneridae</taxon>
        <taxon>Pentapetalae</taxon>
        <taxon>rosids</taxon>
        <taxon>malvids</taxon>
        <taxon>Myrtales</taxon>
        <taxon>Lythraceae</taxon>
        <taxon>Trapa</taxon>
    </lineage>
</organism>
<dbReference type="AlphaFoldDB" id="A0AAN7K0M4"/>
<dbReference type="SUPFAM" id="SSF52540">
    <property type="entry name" value="P-loop containing nucleoside triphosphate hydrolases"/>
    <property type="match status" value="1"/>
</dbReference>
<dbReference type="Gene3D" id="3.80.10.10">
    <property type="entry name" value="Ribonuclease Inhibitor"/>
    <property type="match status" value="1"/>
</dbReference>
<dbReference type="GO" id="GO:0043531">
    <property type="term" value="F:ADP binding"/>
    <property type="evidence" value="ECO:0007669"/>
    <property type="project" value="InterPro"/>
</dbReference>
<dbReference type="PANTHER" id="PTHR36766:SF40">
    <property type="entry name" value="DISEASE RESISTANCE PROTEIN RGA3"/>
    <property type="match status" value="1"/>
</dbReference>
<feature type="domain" description="Disease resistance protein winged helix" evidence="4">
    <location>
        <begin position="346"/>
        <end position="417"/>
    </location>
</feature>
<dbReference type="Proteomes" id="UP001345219">
    <property type="component" value="Chromosome 6"/>
</dbReference>
<dbReference type="InterPro" id="IPR027417">
    <property type="entry name" value="P-loop_NTPase"/>
</dbReference>
<dbReference type="SUPFAM" id="SSF52058">
    <property type="entry name" value="L domain-like"/>
    <property type="match status" value="1"/>
</dbReference>
<feature type="domain" description="Disease resistance R13L4/SHOC-2-like LRR" evidence="5">
    <location>
        <begin position="462"/>
        <end position="753"/>
    </location>
</feature>
<dbReference type="FunFam" id="3.40.50.300:FF:001091">
    <property type="entry name" value="Probable disease resistance protein At1g61300"/>
    <property type="match status" value="1"/>
</dbReference>
<protein>
    <recommendedName>
        <fullName evidence="8">NB-ARC domain-containing protein</fullName>
    </recommendedName>
</protein>
<dbReference type="InterPro" id="IPR036388">
    <property type="entry name" value="WH-like_DNA-bd_sf"/>
</dbReference>
<dbReference type="Pfam" id="PF00931">
    <property type="entry name" value="NB-ARC"/>
    <property type="match status" value="1"/>
</dbReference>